<dbReference type="InterPro" id="IPR008030">
    <property type="entry name" value="NmrA-like"/>
</dbReference>
<dbReference type="GO" id="GO:0005737">
    <property type="term" value="C:cytoplasm"/>
    <property type="evidence" value="ECO:0007669"/>
    <property type="project" value="TreeGrafter"/>
</dbReference>
<keyword evidence="3" id="KW-1185">Reference proteome</keyword>
<gene>
    <name evidence="2" type="ORF">OE88DRAFT_1688566</name>
</gene>
<dbReference type="PANTHER" id="PTHR48079:SF6">
    <property type="entry name" value="NAD(P)-BINDING DOMAIN-CONTAINING PROTEIN-RELATED"/>
    <property type="match status" value="1"/>
</dbReference>
<reference evidence="2 3" key="1">
    <citation type="journal article" date="2019" name="Nat. Ecol. Evol.">
        <title>Megaphylogeny resolves global patterns of mushroom evolution.</title>
        <authorList>
            <person name="Varga T."/>
            <person name="Krizsan K."/>
            <person name="Foldi C."/>
            <person name="Dima B."/>
            <person name="Sanchez-Garcia M."/>
            <person name="Sanchez-Ramirez S."/>
            <person name="Szollosi G.J."/>
            <person name="Szarkandi J.G."/>
            <person name="Papp V."/>
            <person name="Albert L."/>
            <person name="Andreopoulos W."/>
            <person name="Angelini C."/>
            <person name="Antonin V."/>
            <person name="Barry K.W."/>
            <person name="Bougher N.L."/>
            <person name="Buchanan P."/>
            <person name="Buyck B."/>
            <person name="Bense V."/>
            <person name="Catcheside P."/>
            <person name="Chovatia M."/>
            <person name="Cooper J."/>
            <person name="Damon W."/>
            <person name="Desjardin D."/>
            <person name="Finy P."/>
            <person name="Geml J."/>
            <person name="Haridas S."/>
            <person name="Hughes K."/>
            <person name="Justo A."/>
            <person name="Karasinski D."/>
            <person name="Kautmanova I."/>
            <person name="Kiss B."/>
            <person name="Kocsube S."/>
            <person name="Kotiranta H."/>
            <person name="LaButti K.M."/>
            <person name="Lechner B.E."/>
            <person name="Liimatainen K."/>
            <person name="Lipzen A."/>
            <person name="Lukacs Z."/>
            <person name="Mihaltcheva S."/>
            <person name="Morgado L.N."/>
            <person name="Niskanen T."/>
            <person name="Noordeloos M.E."/>
            <person name="Ohm R.A."/>
            <person name="Ortiz-Santana B."/>
            <person name="Ovrebo C."/>
            <person name="Racz N."/>
            <person name="Riley R."/>
            <person name="Savchenko A."/>
            <person name="Shiryaev A."/>
            <person name="Soop K."/>
            <person name="Spirin V."/>
            <person name="Szebenyi C."/>
            <person name="Tomsovsky M."/>
            <person name="Tulloss R.E."/>
            <person name="Uehling J."/>
            <person name="Grigoriev I.V."/>
            <person name="Vagvolgyi C."/>
            <person name="Papp T."/>
            <person name="Martin F.M."/>
            <person name="Miettinen O."/>
            <person name="Hibbett D.S."/>
            <person name="Nagy L.G."/>
        </authorList>
    </citation>
    <scope>NUCLEOTIDE SEQUENCE [LARGE SCALE GENOMIC DNA]</scope>
    <source>
        <strain evidence="2 3">OMC1185</strain>
    </source>
</reference>
<dbReference type="Pfam" id="PF05368">
    <property type="entry name" value="NmrA"/>
    <property type="match status" value="1"/>
</dbReference>
<dbReference type="AlphaFoldDB" id="A0A5C3MK98"/>
<dbReference type="EMBL" id="ML213536">
    <property type="protein sequence ID" value="TFK45839.1"/>
    <property type="molecule type" value="Genomic_DNA"/>
</dbReference>
<dbReference type="SUPFAM" id="SSF51735">
    <property type="entry name" value="NAD(P)-binding Rossmann-fold domains"/>
    <property type="match status" value="1"/>
</dbReference>
<evidence type="ECO:0000259" key="1">
    <source>
        <dbReference type="Pfam" id="PF05368"/>
    </source>
</evidence>
<protein>
    <submittedName>
        <fullName evidence="2">NAD(P)-binding protein</fullName>
    </submittedName>
</protein>
<dbReference type="PANTHER" id="PTHR48079">
    <property type="entry name" value="PROTEIN YEEZ"/>
    <property type="match status" value="1"/>
</dbReference>
<accession>A0A5C3MK98</accession>
<dbReference type="OrthoDB" id="10262413at2759"/>
<feature type="domain" description="NmrA-like" evidence="1">
    <location>
        <begin position="5"/>
        <end position="82"/>
    </location>
</feature>
<dbReference type="STRING" id="5364.A0A5C3MK98"/>
<dbReference type="Gene3D" id="3.40.50.720">
    <property type="entry name" value="NAD(P)-binding Rossmann-like Domain"/>
    <property type="match status" value="1"/>
</dbReference>
<evidence type="ECO:0000313" key="3">
    <source>
        <dbReference type="Proteomes" id="UP000305948"/>
    </source>
</evidence>
<organism evidence="2 3">
    <name type="scientific">Heliocybe sulcata</name>
    <dbReference type="NCBI Taxonomy" id="5364"/>
    <lineage>
        <taxon>Eukaryota</taxon>
        <taxon>Fungi</taxon>
        <taxon>Dikarya</taxon>
        <taxon>Basidiomycota</taxon>
        <taxon>Agaricomycotina</taxon>
        <taxon>Agaricomycetes</taxon>
        <taxon>Gloeophyllales</taxon>
        <taxon>Gloeophyllaceae</taxon>
        <taxon>Heliocybe</taxon>
    </lineage>
</organism>
<sequence length="346" mass="38078">MTAAKTSIFITGATGYIGGTILKRLLQHENAASFDISLLVRSADKAEKFKALGVKAVIGTYSDEDVLFESARKADVVFQNVEIADVVPIKAILRGLKRRFEETGSQPVVIHTSGTAAVNDSANGMYDSDTVYSDMEPDRVQSEEFVLPHRFVNAEFLKADQEGYIRSHIIYPSTVWGLATGPLVDAGLQNPHSIQIPAWIRISIARGKAFKIGEGRNIWPDAHIEDLADLYMLVFNKVLSDPAASHGRDGLYFAGKDEHRLIDVYSAIAKSLYELGKVDSPEPTRLEDDEAIKYFGNALFVTSAHGGNSRVRSDRSFAIGWKPTRGTTEMLNSIKPECEVIVRETA</sequence>
<dbReference type="GO" id="GO:0004029">
    <property type="term" value="F:aldehyde dehydrogenase (NAD+) activity"/>
    <property type="evidence" value="ECO:0007669"/>
    <property type="project" value="TreeGrafter"/>
</dbReference>
<dbReference type="InterPro" id="IPR036291">
    <property type="entry name" value="NAD(P)-bd_dom_sf"/>
</dbReference>
<name>A0A5C3MK98_9AGAM</name>
<evidence type="ECO:0000313" key="2">
    <source>
        <dbReference type="EMBL" id="TFK45839.1"/>
    </source>
</evidence>
<proteinExistence type="predicted"/>
<dbReference type="InterPro" id="IPR051783">
    <property type="entry name" value="NAD(P)-dependent_oxidoreduct"/>
</dbReference>
<dbReference type="Proteomes" id="UP000305948">
    <property type="component" value="Unassembled WGS sequence"/>
</dbReference>